<dbReference type="GO" id="GO:0006402">
    <property type="term" value="P:mRNA catabolic process"/>
    <property type="evidence" value="ECO:0007669"/>
    <property type="project" value="UniProtKB-UniRule"/>
</dbReference>
<dbReference type="PANTHER" id="PTHR11252">
    <property type="entry name" value="POLYRIBONUCLEOTIDE NUCLEOTIDYLTRANSFERASE"/>
    <property type="match status" value="1"/>
</dbReference>
<dbReference type="Gene3D" id="3.30.230.70">
    <property type="entry name" value="GHMP Kinase, N-terminal domain"/>
    <property type="match status" value="2"/>
</dbReference>
<dbReference type="InterPro" id="IPR012162">
    <property type="entry name" value="PNPase"/>
</dbReference>
<comment type="similarity">
    <text evidence="1 8">Belongs to the polyribonucleotide nucleotidyltransferase family.</text>
</comment>
<keyword evidence="4 8" id="KW-0548">Nucleotidyltransferase</keyword>
<dbReference type="Pfam" id="PF00013">
    <property type="entry name" value="KH_1"/>
    <property type="match status" value="1"/>
</dbReference>
<evidence type="ECO:0000256" key="5">
    <source>
        <dbReference type="ARBA" id="ARBA00022723"/>
    </source>
</evidence>
<evidence type="ECO:0000256" key="2">
    <source>
        <dbReference type="ARBA" id="ARBA00022490"/>
    </source>
</evidence>
<dbReference type="InterPro" id="IPR012340">
    <property type="entry name" value="NA-bd_OB-fold"/>
</dbReference>
<name>A0A420CKL4_9FLAO</name>
<dbReference type="HAMAP" id="MF_01595">
    <property type="entry name" value="PNPase"/>
    <property type="match status" value="1"/>
</dbReference>
<dbReference type="Pfam" id="PF03726">
    <property type="entry name" value="PNPase"/>
    <property type="match status" value="1"/>
</dbReference>
<dbReference type="InterPro" id="IPR004087">
    <property type="entry name" value="KH_dom"/>
</dbReference>
<dbReference type="Gene3D" id="2.40.50.140">
    <property type="entry name" value="Nucleic acid-binding proteins"/>
    <property type="match status" value="1"/>
</dbReference>
<evidence type="ECO:0000313" key="14">
    <source>
        <dbReference type="Proteomes" id="UP000658202"/>
    </source>
</evidence>
<organism evidence="12 13">
    <name type="scientific">Epilithonimonas arachidiradicis</name>
    <dbReference type="NCBI Taxonomy" id="1617282"/>
    <lineage>
        <taxon>Bacteria</taxon>
        <taxon>Pseudomonadati</taxon>
        <taxon>Bacteroidota</taxon>
        <taxon>Flavobacteriia</taxon>
        <taxon>Flavobacteriales</taxon>
        <taxon>Weeksellaceae</taxon>
        <taxon>Chryseobacterium group</taxon>
        <taxon>Epilithonimonas</taxon>
    </lineage>
</organism>
<evidence type="ECO:0000256" key="8">
    <source>
        <dbReference type="HAMAP-Rule" id="MF_01595"/>
    </source>
</evidence>
<dbReference type="InterPro" id="IPR015847">
    <property type="entry name" value="ExoRNase_PH_dom2"/>
</dbReference>
<comment type="subcellular location">
    <subcellularLocation>
        <location evidence="8">Cytoplasm</location>
    </subcellularLocation>
</comment>
<evidence type="ECO:0000256" key="7">
    <source>
        <dbReference type="ARBA" id="ARBA00022884"/>
    </source>
</evidence>
<dbReference type="SUPFAM" id="SSF54791">
    <property type="entry name" value="Eukaryotic type KH-domain (KH-domain type I)"/>
    <property type="match status" value="1"/>
</dbReference>
<evidence type="ECO:0000256" key="6">
    <source>
        <dbReference type="ARBA" id="ARBA00022842"/>
    </source>
</evidence>
<evidence type="ECO:0000313" key="12">
    <source>
        <dbReference type="EMBL" id="RKE79121.1"/>
    </source>
</evidence>
<dbReference type="PANTHER" id="PTHR11252:SF0">
    <property type="entry name" value="POLYRIBONUCLEOTIDE NUCLEOTIDYLTRANSFERASE 1, MITOCHONDRIAL"/>
    <property type="match status" value="1"/>
</dbReference>
<dbReference type="GO" id="GO:0000287">
    <property type="term" value="F:magnesium ion binding"/>
    <property type="evidence" value="ECO:0007669"/>
    <property type="project" value="UniProtKB-UniRule"/>
</dbReference>
<dbReference type="OrthoDB" id="9804305at2"/>
<dbReference type="InterPro" id="IPR020568">
    <property type="entry name" value="Ribosomal_Su5_D2-typ_SF"/>
</dbReference>
<proteinExistence type="inferred from homology"/>
<evidence type="ECO:0000313" key="11">
    <source>
        <dbReference type="EMBL" id="GGG60408.1"/>
    </source>
</evidence>
<protein>
    <recommendedName>
        <fullName evidence="8">Polyribonucleotide nucleotidyltransferase</fullName>
        <ecNumber evidence="8">2.7.7.8</ecNumber>
    </recommendedName>
    <alternativeName>
        <fullName evidence="8">Polynucleotide phosphorylase</fullName>
        <shortName evidence="8">PNPase</shortName>
    </alternativeName>
</protein>
<keyword evidence="7 8" id="KW-0694">RNA-binding</keyword>
<dbReference type="FunFam" id="3.30.230.70:FF:000001">
    <property type="entry name" value="Polyribonucleotide nucleotidyltransferase"/>
    <property type="match status" value="1"/>
</dbReference>
<evidence type="ECO:0000256" key="9">
    <source>
        <dbReference type="SAM" id="MobiDB-lite"/>
    </source>
</evidence>
<dbReference type="Pfam" id="PF01138">
    <property type="entry name" value="RNase_PH"/>
    <property type="match status" value="2"/>
</dbReference>
<keyword evidence="3 8" id="KW-0808">Transferase</keyword>
<dbReference type="InterPro" id="IPR027408">
    <property type="entry name" value="PNPase/RNase_PH_dom_sf"/>
</dbReference>
<dbReference type="InterPro" id="IPR004088">
    <property type="entry name" value="KH_dom_type_1"/>
</dbReference>
<dbReference type="Proteomes" id="UP000658202">
    <property type="component" value="Unassembled WGS sequence"/>
</dbReference>
<dbReference type="InterPro" id="IPR036612">
    <property type="entry name" value="KH_dom_type_1_sf"/>
</dbReference>
<reference evidence="12 13" key="2">
    <citation type="submission" date="2018-09" db="EMBL/GenBank/DDBJ databases">
        <title>Genomic Encyclopedia of Archaeal and Bacterial Type Strains, Phase II (KMG-II): from individual species to whole genera.</title>
        <authorList>
            <person name="Goeker M."/>
        </authorList>
    </citation>
    <scope>NUCLEOTIDE SEQUENCE [LARGE SCALE GENOMIC DNA]</scope>
    <source>
        <strain evidence="12 13">DSM 27620</strain>
    </source>
</reference>
<dbReference type="PROSITE" id="PS50084">
    <property type="entry name" value="KH_TYPE_1"/>
    <property type="match status" value="1"/>
</dbReference>
<comment type="catalytic activity">
    <reaction evidence="8">
        <text>RNA(n+1) + phosphate = RNA(n) + a ribonucleoside 5'-diphosphate</text>
        <dbReference type="Rhea" id="RHEA:22096"/>
        <dbReference type="Rhea" id="RHEA-COMP:14527"/>
        <dbReference type="Rhea" id="RHEA-COMP:17342"/>
        <dbReference type="ChEBI" id="CHEBI:43474"/>
        <dbReference type="ChEBI" id="CHEBI:57930"/>
        <dbReference type="ChEBI" id="CHEBI:140395"/>
        <dbReference type="EC" id="2.7.7.8"/>
    </reaction>
</comment>
<dbReference type="GO" id="GO:0000175">
    <property type="term" value="F:3'-5'-RNA exonuclease activity"/>
    <property type="evidence" value="ECO:0007669"/>
    <property type="project" value="TreeGrafter"/>
</dbReference>
<reference evidence="11" key="1">
    <citation type="journal article" date="2014" name="Int. J. Syst. Evol. Microbiol.">
        <title>Complete genome of a new Firmicutes species belonging to the dominant human colonic microbiota ('Ruminococcus bicirculans') reveals two chromosomes and a selective capacity to utilize plant glucans.</title>
        <authorList>
            <consortium name="NISC Comparative Sequencing Program"/>
            <person name="Wegmann U."/>
            <person name="Louis P."/>
            <person name="Goesmann A."/>
            <person name="Henrissat B."/>
            <person name="Duncan S.H."/>
            <person name="Flint H.J."/>
        </authorList>
    </citation>
    <scope>NUCLEOTIDE SEQUENCE</scope>
    <source>
        <strain evidence="11">CCM 8490</strain>
    </source>
</reference>
<dbReference type="SMART" id="SM00322">
    <property type="entry name" value="KH"/>
    <property type="match status" value="1"/>
</dbReference>
<dbReference type="FunFam" id="3.30.230.70:FF:000002">
    <property type="entry name" value="Polyribonucleotide nucleotidyltransferase"/>
    <property type="match status" value="1"/>
</dbReference>
<evidence type="ECO:0000256" key="4">
    <source>
        <dbReference type="ARBA" id="ARBA00022695"/>
    </source>
</evidence>
<dbReference type="SUPFAM" id="SSF46915">
    <property type="entry name" value="Polynucleotide phosphorylase/guanosine pentaphosphate synthase (PNPase/GPSI), domain 3"/>
    <property type="match status" value="1"/>
</dbReference>
<feature type="domain" description="S1 motif" evidence="10">
    <location>
        <begin position="633"/>
        <end position="699"/>
    </location>
</feature>
<dbReference type="PIRSF" id="PIRSF005499">
    <property type="entry name" value="PNPase"/>
    <property type="match status" value="1"/>
</dbReference>
<dbReference type="Pfam" id="PF03725">
    <property type="entry name" value="RNase_PH_C"/>
    <property type="match status" value="1"/>
</dbReference>
<dbReference type="NCBIfam" id="NF008805">
    <property type="entry name" value="PRK11824.1"/>
    <property type="match status" value="1"/>
</dbReference>
<dbReference type="InterPro" id="IPR015848">
    <property type="entry name" value="PNPase_PH_RNA-bd_bac/org-type"/>
</dbReference>
<dbReference type="SMART" id="SM00316">
    <property type="entry name" value="S1"/>
    <property type="match status" value="1"/>
</dbReference>
<accession>A0A420CKL4</accession>
<comment type="caution">
    <text evidence="12">The sequence shown here is derived from an EMBL/GenBank/DDBJ whole genome shotgun (WGS) entry which is preliminary data.</text>
</comment>
<dbReference type="CDD" id="cd11364">
    <property type="entry name" value="RNase_PH_PNPase_2"/>
    <property type="match status" value="1"/>
</dbReference>
<dbReference type="GO" id="GO:0005829">
    <property type="term" value="C:cytosol"/>
    <property type="evidence" value="ECO:0007669"/>
    <property type="project" value="TreeGrafter"/>
</dbReference>
<dbReference type="GO" id="GO:0004654">
    <property type="term" value="F:polyribonucleotide nucleotidyltransferase activity"/>
    <property type="evidence" value="ECO:0007669"/>
    <property type="project" value="UniProtKB-UniRule"/>
</dbReference>
<dbReference type="SUPFAM" id="SSF55666">
    <property type="entry name" value="Ribonuclease PH domain 2-like"/>
    <property type="match status" value="2"/>
</dbReference>
<dbReference type="AlphaFoldDB" id="A0A420CKL4"/>
<dbReference type="Pfam" id="PF00575">
    <property type="entry name" value="S1"/>
    <property type="match status" value="1"/>
</dbReference>
<dbReference type="Gene3D" id="3.30.1370.10">
    <property type="entry name" value="K Homology domain, type 1"/>
    <property type="match status" value="1"/>
</dbReference>
<dbReference type="Proteomes" id="UP000285906">
    <property type="component" value="Unassembled WGS sequence"/>
</dbReference>
<dbReference type="GO" id="GO:0003723">
    <property type="term" value="F:RNA binding"/>
    <property type="evidence" value="ECO:0007669"/>
    <property type="project" value="UniProtKB-UniRule"/>
</dbReference>
<dbReference type="CDD" id="cd11363">
    <property type="entry name" value="RNase_PH_PNPase_1"/>
    <property type="match status" value="1"/>
</dbReference>
<sequence length="753" mass="83655">MSAPQAITELITLADGREITIETGKLAKQADGSVVVKMGGTMLLATVVANKEANPGVDFLPLTVDYREKFYAGGKIPGNFFRREARPSDQEILTMRLVDRVLRPLFPEDFHAEVQVMISLISYDGQSIPDDLAGLAASSAIAITDIPFNGPMSEVRVVRIDGQLSINPKFEDLKNSDLDIMVGATKDSIVMVEGEMKEITEAEMLEAITFAHEEIKKQVEAQERLAEKVGKAFPKREYNHENHDEAIREKVWKETYDKVYEVAKTPSSKEERGEKFKAVRDEFLAQYVDDAEELERVTPFVKVYYHDVEKEAMRQMILNDKIRLDGRDPQTIRPIWSEIDYLPGAHGSAIFTRGETQSLTAVTLGSVKDANMVDSVMVNYDERFFLHYNFPPFSTGEARPLRGTSRREVGHGNLAQRALANMIPEENPYTIRVVSDILESNGSSSMATVCAGTLALMDAGVQIHKPVSGIAMGLVTDVKTGKFTVLSDILGDEDHLGDMDFKVTGTADGITACQMDIKIQGLSMDIMEKALLQAKEGRLHILDKITETIAAPREDVKPHAPKMVMMEIPKDFIGAVIGPGGKIIQQMQKDTDTVIAIEEVGEIGRIEISGISREKINEAVAKINEITFVPVVGEVYQGKVVKVMDFGAFVAIAKGTEGLLHISEIEWARLDKVPYKEGDEVEVKFMGYDDRKKMKLSRKVLLPRPPRPEKKEGEQRGPRPEGQNRPERPARPEGKVNPEGKDQPGEHKPLNEA</sequence>
<keyword evidence="6 8" id="KW-0460">Magnesium</keyword>
<dbReference type="InterPro" id="IPR003029">
    <property type="entry name" value="S1_domain"/>
</dbReference>
<dbReference type="FunFam" id="3.30.1370.10:FF:000001">
    <property type="entry name" value="Polyribonucleotide nucleotidyltransferase"/>
    <property type="match status" value="1"/>
</dbReference>
<keyword evidence="14" id="KW-1185">Reference proteome</keyword>
<dbReference type="GO" id="GO:0006396">
    <property type="term" value="P:RNA processing"/>
    <property type="evidence" value="ECO:0007669"/>
    <property type="project" value="InterPro"/>
</dbReference>
<evidence type="ECO:0000313" key="13">
    <source>
        <dbReference type="Proteomes" id="UP000285906"/>
    </source>
</evidence>
<evidence type="ECO:0000256" key="1">
    <source>
        <dbReference type="ARBA" id="ARBA00007404"/>
    </source>
</evidence>
<reference evidence="11" key="4">
    <citation type="submission" date="2024-05" db="EMBL/GenBank/DDBJ databases">
        <authorList>
            <person name="Sun Q."/>
            <person name="Sedlacek I."/>
        </authorList>
    </citation>
    <scope>NUCLEOTIDE SEQUENCE</scope>
    <source>
        <strain evidence="11">CCM 8490</strain>
    </source>
</reference>
<feature type="compositionally biased region" description="Basic and acidic residues" evidence="9">
    <location>
        <begin position="706"/>
        <end position="753"/>
    </location>
</feature>
<gene>
    <name evidence="8 11" type="primary">pnp</name>
    <name evidence="12" type="ORF">BXY58_3383</name>
    <name evidence="11" type="ORF">GCM10007332_22580</name>
</gene>
<keyword evidence="5 8" id="KW-0479">Metal-binding</keyword>
<dbReference type="EMBL" id="RAQH01000012">
    <property type="protein sequence ID" value="RKE79121.1"/>
    <property type="molecule type" value="Genomic_DNA"/>
</dbReference>
<dbReference type="InterPro" id="IPR036456">
    <property type="entry name" value="PNPase_PH_RNA-bd_sf"/>
</dbReference>
<dbReference type="CDD" id="cd02393">
    <property type="entry name" value="KH-I_PNPase"/>
    <property type="match status" value="1"/>
</dbReference>
<dbReference type="SUPFAM" id="SSF50249">
    <property type="entry name" value="Nucleic acid-binding proteins"/>
    <property type="match status" value="1"/>
</dbReference>
<comment type="cofactor">
    <cofactor evidence="8">
        <name>Mg(2+)</name>
        <dbReference type="ChEBI" id="CHEBI:18420"/>
    </cofactor>
</comment>
<evidence type="ECO:0000259" key="10">
    <source>
        <dbReference type="PROSITE" id="PS50126"/>
    </source>
</evidence>
<comment type="function">
    <text evidence="8">Involved in mRNA degradation. Catalyzes the phosphorolysis of single-stranded polyribonucleotides processively in the 3'- to 5'-direction.</text>
</comment>
<feature type="binding site" evidence="8">
    <location>
        <position position="500"/>
    </location>
    <ligand>
        <name>Mg(2+)</name>
        <dbReference type="ChEBI" id="CHEBI:18420"/>
    </ligand>
</feature>
<dbReference type="InterPro" id="IPR036345">
    <property type="entry name" value="ExoRNase_PH_dom2_sf"/>
</dbReference>
<dbReference type="InterPro" id="IPR001247">
    <property type="entry name" value="ExoRNase_PH_dom1"/>
</dbReference>
<reference evidence="14" key="3">
    <citation type="journal article" date="2019" name="Int. J. Syst. Evol. Microbiol.">
        <title>The Global Catalogue of Microorganisms (GCM) 10K type strain sequencing project: providing services to taxonomists for standard genome sequencing and annotation.</title>
        <authorList>
            <consortium name="The Broad Institute Genomics Platform"/>
            <consortium name="The Broad Institute Genome Sequencing Center for Infectious Disease"/>
            <person name="Wu L."/>
            <person name="Ma J."/>
        </authorList>
    </citation>
    <scope>NUCLEOTIDE SEQUENCE [LARGE SCALE GENOMIC DNA]</scope>
    <source>
        <strain evidence="14">CCM 8490</strain>
    </source>
</reference>
<dbReference type="EC" id="2.7.7.8" evidence="8"/>
<dbReference type="RefSeq" id="WP_120214910.1">
    <property type="nucleotide sequence ID" value="NZ_BMCW01000004.1"/>
</dbReference>
<dbReference type="SUPFAM" id="SSF54211">
    <property type="entry name" value="Ribosomal protein S5 domain 2-like"/>
    <property type="match status" value="2"/>
</dbReference>
<dbReference type="EMBL" id="BMCW01000004">
    <property type="protein sequence ID" value="GGG60408.1"/>
    <property type="molecule type" value="Genomic_DNA"/>
</dbReference>
<evidence type="ECO:0000256" key="3">
    <source>
        <dbReference type="ARBA" id="ARBA00022679"/>
    </source>
</evidence>
<dbReference type="NCBIfam" id="TIGR03591">
    <property type="entry name" value="polynuc_phos"/>
    <property type="match status" value="1"/>
</dbReference>
<dbReference type="PROSITE" id="PS50126">
    <property type="entry name" value="S1"/>
    <property type="match status" value="1"/>
</dbReference>
<feature type="binding site" evidence="8">
    <location>
        <position position="494"/>
    </location>
    <ligand>
        <name>Mg(2+)</name>
        <dbReference type="ChEBI" id="CHEBI:18420"/>
    </ligand>
</feature>
<feature type="region of interest" description="Disordered" evidence="9">
    <location>
        <begin position="696"/>
        <end position="753"/>
    </location>
</feature>
<keyword evidence="2 8" id="KW-0963">Cytoplasm</keyword>